<reference evidence="1 2" key="1">
    <citation type="journal article" date="2019" name="Int. J. Syst. Evol. Microbiol.">
        <title>Photorhabdus khanii subsp. guanajuatensis subsp. nov., isolated from Heterorhabditis atacamensis, and Photorhabdus luminescens subsp. mexicana subsp. nov., isolated from Heterorhabditis mexicana entomopathogenic nematodes.</title>
        <authorList>
            <person name="Machado R.A.R."/>
            <person name="Bruno P."/>
            <person name="Arce C.C.M."/>
            <person name="Liechti N."/>
            <person name="Kohler A."/>
            <person name="Bernal J."/>
            <person name="Bruggmann R."/>
            <person name="Turlings T.C.J."/>
        </authorList>
    </citation>
    <scope>NUCLEOTIDE SEQUENCE [LARGE SCALE GENOMIC DNA]</scope>
    <source>
        <strain evidence="1 2">MEX20-17</strain>
    </source>
</reference>
<gene>
    <name evidence="1" type="ORF">C5467_21425</name>
</gene>
<evidence type="ECO:0000313" key="2">
    <source>
        <dbReference type="Proteomes" id="UP000295598"/>
    </source>
</evidence>
<accession>A0A4R4IXN8</accession>
<dbReference type="AlphaFoldDB" id="A0A4R4IXN8"/>
<comment type="caution">
    <text evidence="1">The sequence shown here is derived from an EMBL/GenBank/DDBJ whole genome shotgun (WGS) entry which is preliminary data.</text>
</comment>
<dbReference type="RefSeq" id="WP_036844661.1">
    <property type="nucleotide sequence ID" value="NZ_CAWOJO010000058.1"/>
</dbReference>
<dbReference type="EMBL" id="PUJY01000058">
    <property type="protein sequence ID" value="TDB45723.1"/>
    <property type="molecule type" value="Genomic_DNA"/>
</dbReference>
<protein>
    <submittedName>
        <fullName evidence="1">Uncharacterized protein</fullName>
    </submittedName>
</protein>
<proteinExistence type="predicted"/>
<evidence type="ECO:0000313" key="1">
    <source>
        <dbReference type="EMBL" id="TDB45723.1"/>
    </source>
</evidence>
<name>A0A4R4IXN8_9GAMM</name>
<organism evidence="1 2">
    <name type="scientific">Photorhabdus khanii subsp. guanajuatensis</name>
    <dbReference type="NCBI Taxonomy" id="2100166"/>
    <lineage>
        <taxon>Bacteria</taxon>
        <taxon>Pseudomonadati</taxon>
        <taxon>Pseudomonadota</taxon>
        <taxon>Gammaproteobacteria</taxon>
        <taxon>Enterobacterales</taxon>
        <taxon>Morganellaceae</taxon>
        <taxon>Photorhabdus</taxon>
    </lineage>
</organism>
<sequence length="298" mass="33107">MKLEQHESSISIENLSNSNSVPITVWEPNLYHEGRWIDATTQQVGVLFKDSAYATSAWDIVSVGGRKAFKAQTLSKSSSYGSQCFGIATDIPVDARHCYCELDLFCNPYPEITVCVLSKKTSASGTYRNIGYGYMAIHLTGGYKGKPQWMPSNIPLGTSIDTATPYVMVWNLQAANLIQSVNFVGKQIDGIYKGQPTLGSTSSGVALSYEWPKNTWSRWRIGLLAENNGTLIIEWYNTVADKWKVELCQYNMNTLMTGNLASGQIGIMYGMSSNATTVDQQNSLYRTPFDRAIFLQDF</sequence>
<dbReference type="Proteomes" id="UP000295598">
    <property type="component" value="Unassembled WGS sequence"/>
</dbReference>